<dbReference type="InterPro" id="IPR055344">
    <property type="entry name" value="SecD_SecF_C_bact"/>
</dbReference>
<evidence type="ECO:0000256" key="9">
    <source>
        <dbReference type="HAMAP-Rule" id="MF_01463"/>
    </source>
</evidence>
<dbReference type="PRINTS" id="PR01755">
    <property type="entry name" value="SECFTRNLCASE"/>
</dbReference>
<feature type="transmembrane region" description="Helical" evidence="9">
    <location>
        <begin position="941"/>
        <end position="962"/>
    </location>
</feature>
<feature type="transmembrane region" description="Helical" evidence="9">
    <location>
        <begin position="1084"/>
        <end position="1112"/>
    </location>
</feature>
<dbReference type="NCBIfam" id="TIGR00966">
    <property type="entry name" value="transloc_SecF"/>
    <property type="match status" value="1"/>
</dbReference>
<dbReference type="InterPro" id="IPR022646">
    <property type="entry name" value="SecD/SecF_CS"/>
</dbReference>
<evidence type="ECO:0000313" key="14">
    <source>
        <dbReference type="EMBL" id="TWU16037.1"/>
    </source>
</evidence>
<dbReference type="OrthoDB" id="9805019at2"/>
<evidence type="ECO:0000256" key="6">
    <source>
        <dbReference type="ARBA" id="ARBA00022989"/>
    </source>
</evidence>
<accession>A0A5C6BWN3</accession>
<dbReference type="GO" id="GO:0043952">
    <property type="term" value="P:protein transport by the Sec complex"/>
    <property type="evidence" value="ECO:0007669"/>
    <property type="project" value="UniProtKB-UniRule"/>
</dbReference>
<evidence type="ECO:0000256" key="10">
    <source>
        <dbReference type="HAMAP-Rule" id="MF_01464"/>
    </source>
</evidence>
<feature type="transmembrane region" description="Helical" evidence="9">
    <location>
        <begin position="969"/>
        <end position="994"/>
    </location>
</feature>
<keyword evidence="3 9" id="KW-1003">Cell membrane</keyword>
<dbReference type="NCBIfam" id="TIGR01129">
    <property type="entry name" value="secD"/>
    <property type="match status" value="1"/>
</dbReference>
<name>A0A5C6BWN3_9BACT</name>
<comment type="subunit">
    <text evidence="10">Forms a complex with SecD. Part of the essential Sec protein translocation apparatus which comprises SecA, SecYEG and auxiliary proteins SecDF. Other proteins may also be involved.</text>
</comment>
<dbReference type="Pfam" id="PF02355">
    <property type="entry name" value="SecD_SecF_C"/>
    <property type="match status" value="2"/>
</dbReference>
<gene>
    <name evidence="10" type="primary">secF</name>
    <name evidence="9" type="synonym">secD</name>
    <name evidence="14" type="ORF">Poly21_32420</name>
</gene>
<dbReference type="GO" id="GO:0015450">
    <property type="term" value="F:protein-transporting ATPase activity"/>
    <property type="evidence" value="ECO:0007669"/>
    <property type="project" value="InterPro"/>
</dbReference>
<feature type="transmembrane region" description="Helical" evidence="9">
    <location>
        <begin position="481"/>
        <end position="502"/>
    </location>
</feature>
<dbReference type="GO" id="GO:0005886">
    <property type="term" value="C:plasma membrane"/>
    <property type="evidence" value="ECO:0007669"/>
    <property type="project" value="UniProtKB-SubCell"/>
</dbReference>
<comment type="subcellular location">
    <subcellularLocation>
        <location evidence="1 9">Cell membrane</location>
        <topology evidence="1 9">Multi-pass membrane protein</topology>
    </subcellularLocation>
</comment>
<feature type="transmembrane region" description="Helical" evidence="9">
    <location>
        <begin position="523"/>
        <end position="548"/>
    </location>
</feature>
<comment type="caution">
    <text evidence="9">Lacks conserved residue(s) required for the propagation of feature annotation.</text>
</comment>
<organism evidence="14 15">
    <name type="scientific">Allorhodopirellula heiligendammensis</name>
    <dbReference type="NCBI Taxonomy" id="2714739"/>
    <lineage>
        <taxon>Bacteria</taxon>
        <taxon>Pseudomonadati</taxon>
        <taxon>Planctomycetota</taxon>
        <taxon>Planctomycetia</taxon>
        <taxon>Pirellulales</taxon>
        <taxon>Pirellulaceae</taxon>
        <taxon>Allorhodopirellula</taxon>
    </lineage>
</organism>
<dbReference type="InterPro" id="IPR048634">
    <property type="entry name" value="SecD_SecF_C"/>
</dbReference>
<feature type="compositionally biased region" description="Polar residues" evidence="11">
    <location>
        <begin position="754"/>
        <end position="767"/>
    </location>
</feature>
<dbReference type="EMBL" id="SJPU01000002">
    <property type="protein sequence ID" value="TWU16037.1"/>
    <property type="molecule type" value="Genomic_DNA"/>
</dbReference>
<dbReference type="InterPro" id="IPR054384">
    <property type="entry name" value="SecDF_P1_head"/>
</dbReference>
<dbReference type="Pfam" id="PF22599">
    <property type="entry name" value="SecDF_P1_head"/>
    <property type="match status" value="1"/>
</dbReference>
<proteinExistence type="inferred from homology"/>
<feature type="region of interest" description="Disordered" evidence="11">
    <location>
        <begin position="736"/>
        <end position="767"/>
    </location>
</feature>
<dbReference type="Gene3D" id="3.30.1360.200">
    <property type="match status" value="1"/>
</dbReference>
<dbReference type="Pfam" id="PF07549">
    <property type="entry name" value="Sec_GG"/>
    <property type="match status" value="2"/>
</dbReference>
<comment type="similarity">
    <text evidence="9">Belongs to the SecD/SecF family. SecD subfamily.</text>
</comment>
<feature type="compositionally biased region" description="Low complexity" evidence="11">
    <location>
        <begin position="788"/>
        <end position="806"/>
    </location>
</feature>
<dbReference type="HAMAP" id="MF_01464_B">
    <property type="entry name" value="SecF_B"/>
    <property type="match status" value="1"/>
</dbReference>
<dbReference type="FunFam" id="1.20.1640.10:FF:000004">
    <property type="entry name" value="Protein translocase subunit SecD"/>
    <property type="match status" value="1"/>
</dbReference>
<evidence type="ECO:0000256" key="8">
    <source>
        <dbReference type="ARBA" id="ARBA00023136"/>
    </source>
</evidence>
<dbReference type="GO" id="GO:0065002">
    <property type="term" value="P:intracellular protein transmembrane transport"/>
    <property type="evidence" value="ECO:0007669"/>
    <property type="project" value="UniProtKB-UniRule"/>
</dbReference>
<keyword evidence="5 9" id="KW-0653">Protein transport</keyword>
<evidence type="ECO:0000256" key="2">
    <source>
        <dbReference type="ARBA" id="ARBA00022448"/>
    </source>
</evidence>
<feature type="transmembrane region" description="Helical" evidence="9">
    <location>
        <begin position="431"/>
        <end position="450"/>
    </location>
</feature>
<dbReference type="SUPFAM" id="SSF82866">
    <property type="entry name" value="Multidrug efflux transporter AcrB transmembrane domain"/>
    <property type="match status" value="2"/>
</dbReference>
<keyword evidence="7 9" id="KW-0811">Translocation</keyword>
<evidence type="ECO:0000259" key="12">
    <source>
        <dbReference type="Pfam" id="PF02355"/>
    </source>
</evidence>
<feature type="domain" description="Protein export membrane protein SecD/SecF C-terminal" evidence="12">
    <location>
        <begin position="915"/>
        <end position="1113"/>
    </location>
</feature>
<keyword evidence="4 9" id="KW-0812">Transmembrane</keyword>
<evidence type="ECO:0000256" key="3">
    <source>
        <dbReference type="ARBA" id="ARBA00022475"/>
    </source>
</evidence>
<feature type="transmembrane region" description="Helical" evidence="9">
    <location>
        <begin position="455"/>
        <end position="475"/>
    </location>
</feature>
<dbReference type="Proteomes" id="UP000319908">
    <property type="component" value="Unassembled WGS sequence"/>
</dbReference>
<keyword evidence="2 9" id="KW-0813">Transport</keyword>
<keyword evidence="6 9" id="KW-1133">Transmembrane helix</keyword>
<dbReference type="AlphaFoldDB" id="A0A5C6BWN3"/>
<dbReference type="PANTHER" id="PTHR30081">
    <property type="entry name" value="PROTEIN-EXPORT MEMBRANE PROTEIN SEC"/>
    <property type="match status" value="1"/>
</dbReference>
<feature type="transmembrane region" description="Helical" evidence="9">
    <location>
        <begin position="50"/>
        <end position="71"/>
    </location>
</feature>
<evidence type="ECO:0000256" key="1">
    <source>
        <dbReference type="ARBA" id="ARBA00004651"/>
    </source>
</evidence>
<comment type="function">
    <text evidence="9">Part of the Sec protein translocase complex. Interacts with the SecYEG preprotein conducting channel. SecDF uses the proton motive force (PMF) to complete protein translocation after the ATP-dependent function of SecA.</text>
</comment>
<evidence type="ECO:0000313" key="15">
    <source>
        <dbReference type="Proteomes" id="UP000319908"/>
    </source>
</evidence>
<feature type="transmembrane region" description="Helical" evidence="9">
    <location>
        <begin position="1060"/>
        <end position="1078"/>
    </location>
</feature>
<feature type="domain" description="SecDF P1 head subdomain" evidence="13">
    <location>
        <begin position="310"/>
        <end position="406"/>
    </location>
</feature>
<comment type="subunit">
    <text evidence="9">Forms a complex with SecF. Part of the essential Sec protein translocation apparatus which comprises SecA, SecYEG and auxiliary proteins SecDF. Other proteins may also be involved.</text>
</comment>
<dbReference type="NCBIfam" id="TIGR00916">
    <property type="entry name" value="2A0604s01"/>
    <property type="match status" value="1"/>
</dbReference>
<feature type="transmembrane region" description="Helical" evidence="9">
    <location>
        <begin position="83"/>
        <end position="101"/>
    </location>
</feature>
<dbReference type="InterPro" id="IPR022645">
    <property type="entry name" value="SecD/SecF_bac"/>
</dbReference>
<evidence type="ECO:0000256" key="5">
    <source>
        <dbReference type="ARBA" id="ARBA00022927"/>
    </source>
</evidence>
<dbReference type="InterPro" id="IPR022813">
    <property type="entry name" value="SecD/SecF_arch_bac"/>
</dbReference>
<feature type="transmembrane region" description="Helical" evidence="9">
    <location>
        <begin position="1006"/>
        <end position="1025"/>
    </location>
</feature>
<dbReference type="HAMAP" id="MF_01463_B">
    <property type="entry name" value="SecD_B"/>
    <property type="match status" value="1"/>
</dbReference>
<protein>
    <recommendedName>
        <fullName evidence="9 10">Multifunctional fusion protein</fullName>
    </recommendedName>
    <domain>
        <recommendedName>
            <fullName evidence="9">Protein translocase subunit SecD</fullName>
        </recommendedName>
    </domain>
    <domain>
        <recommendedName>
            <fullName evidence="10">Protein-export membrane protein SecF</fullName>
        </recommendedName>
    </domain>
</protein>
<feature type="domain" description="Protein export membrane protein SecD/SecF C-terminal" evidence="12">
    <location>
        <begin position="411"/>
        <end position="578"/>
    </location>
</feature>
<reference evidence="14 15" key="1">
    <citation type="journal article" date="2020" name="Antonie Van Leeuwenhoek">
        <title>Rhodopirellula heiligendammensis sp. nov., Rhodopirellula pilleata sp. nov., and Rhodopirellula solitaria sp. nov. isolated from natural or artificial marine surfaces in Northern Germany and California, USA, and emended description of the genus Rhodopirellula.</title>
        <authorList>
            <person name="Kallscheuer N."/>
            <person name="Wiegand S."/>
            <person name="Jogler M."/>
            <person name="Boedeker C."/>
            <person name="Peeters S.H."/>
            <person name="Rast P."/>
            <person name="Heuer A."/>
            <person name="Jetten M.S.M."/>
            <person name="Rohde M."/>
            <person name="Jogler C."/>
        </authorList>
    </citation>
    <scope>NUCLEOTIDE SEQUENCE [LARGE SCALE GENOMIC DNA]</scope>
    <source>
        <strain evidence="14 15">Poly21</strain>
    </source>
</reference>
<comment type="caution">
    <text evidence="14">The sequence shown here is derived from an EMBL/GenBank/DDBJ whole genome shotgun (WGS) entry which is preliminary data.</text>
</comment>
<feature type="region of interest" description="Disordered" evidence="11">
    <location>
        <begin position="780"/>
        <end position="824"/>
    </location>
</feature>
<evidence type="ECO:0000259" key="13">
    <source>
        <dbReference type="Pfam" id="PF22599"/>
    </source>
</evidence>
<dbReference type="InterPro" id="IPR005791">
    <property type="entry name" value="SecD"/>
</dbReference>
<dbReference type="Gene3D" id="3.30.70.3220">
    <property type="match status" value="1"/>
</dbReference>
<evidence type="ECO:0000256" key="7">
    <source>
        <dbReference type="ARBA" id="ARBA00023010"/>
    </source>
</evidence>
<dbReference type="Gene3D" id="1.20.1640.10">
    <property type="entry name" value="Multidrug efflux transporter AcrB transmembrane domain"/>
    <property type="match status" value="2"/>
</dbReference>
<sequence>MDLLSSRLDCVVSSAIACARDCSASLTAMFAQTDSAVAGEFSQGMNTERWVALLVAAAVLILPFVVGGRLAKSLKMPGYGTRFGFILVAILGSGVTLWNRMPGLGVDLQGGTILVYEIDPQKQAELKENNSPITSQDLVEPLTQRINPSGTQEIVIRPYGESQIEIIVPAVDDREVARIKKLIEEAGVLRFAILANDLDHAAIISQAIEQSELDDPVAATAVQVGDIDDGLYGRWVKLGRESKTIDGVRAMRMSTRGMTIRNPNTGEMLQIPSNLPGADNEPEEVRIAKWLQTQPFSEIEVLMIINPLLDIQGGDLSYSASTFDEHGGPAVAFNLTDLGSGRFRALTQNNSPEGTHKRQLGIILDDTLLSAPNILQAISKEGRITGNFTREEVDGLVQILKAGQLPTTVTKQPIAENQIDATLGADTIEKGVFAIELSFGLVLIFILFYYRFSGIVACIALVMNLMLILATMVFINQPMTLPGLAGLVLTVGMSVDANVLIFERIREELKKGAKDRMAIRNGFARATTTIVDANLTTLITAFVLYAIGTDQIRGFAVTLILGIVFSMFTAIYVSRTIFDLAERRGWLSLSMSDTVNSLRAAISGGGEINFMSIGRVMLIVSAIFVTAGFLALYERGRGILDIDFAGGSSVQFRVDAPTETDEVRQIMTEAFADNGDEQIQFTVNGVSMEGATDNTVFKVDSSVDDVDLLKRAIVEGFAKHQTVGLSTYKIDITPADLGTDSPSEADQPAAESTGAASTPSAADQSRFQRVDNGVMLTAFQADDESADDTAATAQTTAEPAEPAAETTGDDTAEAAATSTGPEMRDVEMRGYAYSTSDISLGIEGSSKDAGINEDGLMEALNQAAKAAKVPLNERGVRLHPIGENTEEWSNGSALPYANWRVQLPLSGDKAIAVMKQLEENLGSDPVWISSSSVGARVAGDMVGRALGALFASLLCIIGYIWFRFQRVVYGVAAVVALLHDVIITLGAIAVSFWLANYLGFLLIDPFKISLTVVAALLTIVGYSLNDTIVVFDRIRETKGKAPRLTKEMVNSSINDTLSRTLLTSLTTLIVVVLLYAMGGEGIHAFAFALVVGVLVGTYSSIFIASPVLLYLVNRQDKKEAIAKT</sequence>
<dbReference type="GO" id="GO:0006605">
    <property type="term" value="P:protein targeting"/>
    <property type="evidence" value="ECO:0007669"/>
    <property type="project" value="UniProtKB-UniRule"/>
</dbReference>
<dbReference type="InterPro" id="IPR005665">
    <property type="entry name" value="SecF_bac"/>
</dbReference>
<evidence type="ECO:0000256" key="4">
    <source>
        <dbReference type="ARBA" id="ARBA00022692"/>
    </source>
</evidence>
<feature type="transmembrane region" description="Helical" evidence="9">
    <location>
        <begin position="554"/>
        <end position="574"/>
    </location>
</feature>
<evidence type="ECO:0000256" key="11">
    <source>
        <dbReference type="SAM" id="MobiDB-lite"/>
    </source>
</evidence>
<dbReference type="PANTHER" id="PTHR30081:SF1">
    <property type="entry name" value="PROTEIN TRANSLOCASE SUBUNIT SECD"/>
    <property type="match status" value="1"/>
</dbReference>
<feature type="transmembrane region" description="Helical" evidence="9">
    <location>
        <begin position="616"/>
        <end position="633"/>
    </location>
</feature>
<keyword evidence="8 9" id="KW-0472">Membrane</keyword>
<keyword evidence="15" id="KW-1185">Reference proteome</keyword>
<comment type="similarity">
    <text evidence="10">Belongs to the SecD/SecF family. SecF subfamily.</text>
</comment>